<dbReference type="EMBL" id="MCFA01000297">
    <property type="protein sequence ID" value="ORX94852.1"/>
    <property type="molecule type" value="Genomic_DNA"/>
</dbReference>
<keyword evidence="4" id="KW-1185">Reference proteome</keyword>
<feature type="domain" description="F-box" evidence="2">
    <location>
        <begin position="375"/>
        <end position="420"/>
    </location>
</feature>
<dbReference type="InterPro" id="IPR036047">
    <property type="entry name" value="F-box-like_dom_sf"/>
</dbReference>
<dbReference type="Proteomes" id="UP000193144">
    <property type="component" value="Unassembled WGS sequence"/>
</dbReference>
<feature type="region of interest" description="Disordered" evidence="1">
    <location>
        <begin position="1"/>
        <end position="149"/>
    </location>
</feature>
<evidence type="ECO:0000259" key="2">
    <source>
        <dbReference type="PROSITE" id="PS50181"/>
    </source>
</evidence>
<protein>
    <recommendedName>
        <fullName evidence="2">F-box domain-containing protein</fullName>
    </recommendedName>
</protein>
<evidence type="ECO:0000313" key="3">
    <source>
        <dbReference type="EMBL" id="ORX94852.1"/>
    </source>
</evidence>
<dbReference type="AlphaFoldDB" id="A0A1Y1YA75"/>
<proteinExistence type="predicted"/>
<dbReference type="SUPFAM" id="SSF81383">
    <property type="entry name" value="F-box domain"/>
    <property type="match status" value="1"/>
</dbReference>
<evidence type="ECO:0000256" key="1">
    <source>
        <dbReference type="SAM" id="MobiDB-lite"/>
    </source>
</evidence>
<dbReference type="STRING" id="1231657.A0A1Y1YA75"/>
<feature type="region of interest" description="Disordered" evidence="1">
    <location>
        <begin position="174"/>
        <end position="193"/>
    </location>
</feature>
<dbReference type="PROSITE" id="PS50181">
    <property type="entry name" value="FBOX"/>
    <property type="match status" value="1"/>
</dbReference>
<comment type="caution">
    <text evidence="3">The sequence shown here is derived from an EMBL/GenBank/DDBJ whole genome shotgun (WGS) entry which is preliminary data.</text>
</comment>
<dbReference type="InterPro" id="IPR001810">
    <property type="entry name" value="F-box_dom"/>
</dbReference>
<feature type="compositionally biased region" description="Basic and acidic residues" evidence="1">
    <location>
        <begin position="132"/>
        <end position="149"/>
    </location>
</feature>
<evidence type="ECO:0000313" key="4">
    <source>
        <dbReference type="Proteomes" id="UP000193144"/>
    </source>
</evidence>
<feature type="compositionally biased region" description="Basic residues" evidence="1">
    <location>
        <begin position="98"/>
        <end position="121"/>
    </location>
</feature>
<name>A0A1Y1YA75_9PLEO</name>
<dbReference type="OrthoDB" id="4194555at2759"/>
<reference evidence="3 4" key="1">
    <citation type="submission" date="2016-07" db="EMBL/GenBank/DDBJ databases">
        <title>Pervasive Adenine N6-methylation of Active Genes in Fungi.</title>
        <authorList>
            <consortium name="DOE Joint Genome Institute"/>
            <person name="Mondo S.J."/>
            <person name="Dannebaum R.O."/>
            <person name="Kuo R.C."/>
            <person name="Labutti K."/>
            <person name="Haridas S."/>
            <person name="Kuo A."/>
            <person name="Salamov A."/>
            <person name="Ahrendt S.R."/>
            <person name="Lipzen A."/>
            <person name="Sullivan W."/>
            <person name="Andreopoulos W.B."/>
            <person name="Clum A."/>
            <person name="Lindquist E."/>
            <person name="Daum C."/>
            <person name="Ramamoorthy G.K."/>
            <person name="Gryganskyi A."/>
            <person name="Culley D."/>
            <person name="Magnuson J.K."/>
            <person name="James T.Y."/>
            <person name="O'Malley M.A."/>
            <person name="Stajich J.E."/>
            <person name="Spatafora J.W."/>
            <person name="Visel A."/>
            <person name="Grigoriev I.V."/>
        </authorList>
    </citation>
    <scope>NUCLEOTIDE SEQUENCE [LARGE SCALE GENOMIC DNA]</scope>
    <source>
        <strain evidence="3 4">CBS 115471</strain>
    </source>
</reference>
<accession>A0A1Y1YA75</accession>
<sequence length="1225" mass="137347">MENEDEFLPPPPARSPHRDRRLRSHGDEAGEGNNAGDGDCDWVAASSSNATRQRPQRIFLEVPVSEVAPLRTASHRTADNAAVARDEPLRSASDTRTQPRRASSRGRRRHSYNTRSSRRRAGNTPLAGDGPAHARVETRRNRGRATEGARVPRIEASLPFSAREPDVPGEIVTGDAEPVASDEFDPSPPRLPTDHMFFFRRGTRPRAAHDTPEEEDEHPNDYGQLDEHLSRLSSRTSLSSSHLMSNNEWEWDAISRIRGRAGLPKRNRDRYDTVDGKDTMTTLMRKAAVAVMIYQSVTPDPEANDVWPHVRNTAKLPVRYYLCDREARVVQTPESRIKRYNLREALRPPKILKFKGKVPRLEQAPADDPQLPSIVWPAAELPTELYEDIVSYLNRDDIKSMRLVCREFDRHISQTLFRTAVVPFNTEIYGMLERDEKPDPKGKKKVKVDKLIWNNANDDDVYNGHGLDVFRGFGERIHKFGMSFDWPYEDYRRFDDVAGLESAADETPRMKEAFSELKKVRELGLSLDSGLGWLNGPDRSIRARVLQRQPTVFGTSKRLPDRRAQAQQELWDHIESKHEAAESDVRIATLYKIEGGRAVSDFQDVAVQPQPEMPYLDPRIISEAIPHETNEPEIPTSFDDPEQLVRLVATPSSGCSGSGVLFSSTTPPSDWSQLQSPILPRSLTKAQTEWLLETEWAQRAFLSSYMLSIIDNSTLGTFQNVHTLNISQLSDRYIPMLNRRDFWESLPSLRKVILMVIPGWRTVIKDEAGFVDTPLISPTAMINSFYALLRNITCRRDAVVRAGVSRCNIDKLTIGWVGGGEHAEGLHARNSNILPAPILPTKHATEQDPAVICQNLLEFPYVEELTLKNCWITPPVLRQLVLQHDKHRLKSLVLDSASLTAMLRNPANVNGNNGNQGGIAGLFGGNNGNNALQGHPNIATPQQIMQLQIQATQVQIQQIQGQNQQATLTTLQNQLQAQIQQFLQMHPHNPANQVNVAAQNPAAAPPWAQLPNQNWGQQNGQNNFIAAIQAFINANPQPAGNHAAQVQNAVPQMPQNPRNMLKSQPPREGSWLHTLDIISPSLNLSDFENPHSLADSERQTSLTSISFISCGYAKLPYLAFDQSAIEDVTLAVEKNPFFTKRHHTISGVMLGKKFPLLGEIVQNVDATELGALAAGWYLQVGWQGELEMEKKAPEFDGWLPGGTGRFTGTVRKSDRLRSEEEVRET</sequence>
<organism evidence="3 4">
    <name type="scientific">Clohesyomyces aquaticus</name>
    <dbReference type="NCBI Taxonomy" id="1231657"/>
    <lineage>
        <taxon>Eukaryota</taxon>
        <taxon>Fungi</taxon>
        <taxon>Dikarya</taxon>
        <taxon>Ascomycota</taxon>
        <taxon>Pezizomycotina</taxon>
        <taxon>Dothideomycetes</taxon>
        <taxon>Pleosporomycetidae</taxon>
        <taxon>Pleosporales</taxon>
        <taxon>Lindgomycetaceae</taxon>
        <taxon>Clohesyomyces</taxon>
    </lineage>
</organism>
<gene>
    <name evidence="3" type="ORF">BCR34DRAFT_579707</name>
</gene>